<dbReference type="PANTHER" id="PTHR47481">
    <property type="match status" value="1"/>
</dbReference>
<dbReference type="PANTHER" id="PTHR47481:SF10">
    <property type="entry name" value="COPIA-LIKE POLYPROTEIN_RETROTRANSPOSON"/>
    <property type="match status" value="1"/>
</dbReference>
<evidence type="ECO:0000313" key="3">
    <source>
        <dbReference type="Proteomes" id="UP000183567"/>
    </source>
</evidence>
<gene>
    <name evidence="2" type="ORF">AZE42_13263</name>
</gene>
<dbReference type="EMBL" id="LVVM01003302">
    <property type="protein sequence ID" value="OJA15158.1"/>
    <property type="molecule type" value="Genomic_DNA"/>
</dbReference>
<proteinExistence type="predicted"/>
<dbReference type="STRING" id="180088.A0A1J8Q0R7"/>
<dbReference type="Pfam" id="PF14223">
    <property type="entry name" value="Retrotran_gag_2"/>
    <property type="match status" value="1"/>
</dbReference>
<dbReference type="Proteomes" id="UP000183567">
    <property type="component" value="Unassembled WGS sequence"/>
</dbReference>
<comment type="caution">
    <text evidence="2">The sequence shown here is derived from an EMBL/GenBank/DDBJ whole genome shotgun (WGS) entry which is preliminary data.</text>
</comment>
<evidence type="ECO:0000313" key="2">
    <source>
        <dbReference type="EMBL" id="OJA15158.1"/>
    </source>
</evidence>
<sequence length="246" mass="28021">MDTVLPSTNSSLFNIPQLAEDGMNWITYKERMLTVIGAQGLMHYVDGHAIKPKPFKFNFTTKKQEKDDGMEPTQTEIKDLGKKINEFYQKDSLVKQQIFSTITDRLLLSIQKLQVSFLIWVEVCAIHEGKTELVQIDLRCRLQEMRCDENRDVKAHFGELMRLRESLAGMGATIEDRDFYAIILGSLPESYLSIITKEYEHRQITDRRTSKGGNAALSAKANTVKGRTSNSGLNQTTEDITCFNCK</sequence>
<dbReference type="OrthoDB" id="3269759at2759"/>
<reference evidence="2 3" key="1">
    <citation type="submission" date="2016-03" db="EMBL/GenBank/DDBJ databases">
        <title>Comparative genomics of the ectomycorrhizal sister species Rhizopogon vinicolor and Rhizopogon vesiculosus (Basidiomycota: Boletales) reveals a divergence of the mating type B locus.</title>
        <authorList>
            <person name="Mujic A.B."/>
            <person name="Kuo A."/>
            <person name="Tritt A."/>
            <person name="Lipzen A."/>
            <person name="Chen C."/>
            <person name="Johnson J."/>
            <person name="Sharma A."/>
            <person name="Barry K."/>
            <person name="Grigoriev I.V."/>
            <person name="Spatafora J.W."/>
        </authorList>
    </citation>
    <scope>NUCLEOTIDE SEQUENCE [LARGE SCALE GENOMIC DNA]</scope>
    <source>
        <strain evidence="2 3">AM-OR11-056</strain>
    </source>
</reference>
<evidence type="ECO:0008006" key="4">
    <source>
        <dbReference type="Google" id="ProtNLM"/>
    </source>
</evidence>
<dbReference type="AlphaFoldDB" id="A0A1J8Q0R7"/>
<protein>
    <recommendedName>
        <fullName evidence="4">Reverse transcriptase Ty1/copia-type domain-containing protein</fullName>
    </recommendedName>
</protein>
<evidence type="ECO:0000256" key="1">
    <source>
        <dbReference type="SAM" id="MobiDB-lite"/>
    </source>
</evidence>
<organism evidence="2 3">
    <name type="scientific">Rhizopogon vesiculosus</name>
    <dbReference type="NCBI Taxonomy" id="180088"/>
    <lineage>
        <taxon>Eukaryota</taxon>
        <taxon>Fungi</taxon>
        <taxon>Dikarya</taxon>
        <taxon>Basidiomycota</taxon>
        <taxon>Agaricomycotina</taxon>
        <taxon>Agaricomycetes</taxon>
        <taxon>Agaricomycetidae</taxon>
        <taxon>Boletales</taxon>
        <taxon>Suillineae</taxon>
        <taxon>Rhizopogonaceae</taxon>
        <taxon>Rhizopogon</taxon>
    </lineage>
</organism>
<accession>A0A1J8Q0R7</accession>
<feature type="region of interest" description="Disordered" evidence="1">
    <location>
        <begin position="207"/>
        <end position="232"/>
    </location>
</feature>
<keyword evidence="3" id="KW-1185">Reference proteome</keyword>
<name>A0A1J8Q0R7_9AGAM</name>